<name>A0A7S8IY64_9BACT</name>
<sequence>MNWQVMNRADIDLACFRKTFISKNLRQVLPVDKDISDEAIVDIPTMRFDANQAAAQ</sequence>
<accession>A0A7S8IY64</accession>
<evidence type="ECO:0000313" key="1">
    <source>
        <dbReference type="EMBL" id="QPD02851.1"/>
    </source>
</evidence>
<dbReference type="Proteomes" id="UP000593737">
    <property type="component" value="Chromosome"/>
</dbReference>
<dbReference type="AlphaFoldDB" id="A0A7S8IY64"/>
<gene>
    <name evidence="1" type="ORF">Nkreftii_000625</name>
</gene>
<reference evidence="1 2" key="1">
    <citation type="journal article" date="2020" name="ISME J.">
        <title>Enrichment and physiological characterization of a novel comammox Nitrospira indicates ammonium inhibition of complete nitrification.</title>
        <authorList>
            <person name="Sakoula D."/>
            <person name="Koch H."/>
            <person name="Frank J."/>
            <person name="Jetten M.S.M."/>
            <person name="van Kessel M.A.H.J."/>
            <person name="Lucker S."/>
        </authorList>
    </citation>
    <scope>NUCLEOTIDE SEQUENCE [LARGE SCALE GENOMIC DNA]</scope>
    <source>
        <strain evidence="1">Comreactor17</strain>
    </source>
</reference>
<organism evidence="1 2">
    <name type="scientific">Candidatus Nitrospira kreftii</name>
    <dbReference type="NCBI Taxonomy" id="2652173"/>
    <lineage>
        <taxon>Bacteria</taxon>
        <taxon>Pseudomonadati</taxon>
        <taxon>Nitrospirota</taxon>
        <taxon>Nitrospiria</taxon>
        <taxon>Nitrospirales</taxon>
        <taxon>Nitrospiraceae</taxon>
        <taxon>Nitrospira</taxon>
    </lineage>
</organism>
<dbReference type="EMBL" id="CP047423">
    <property type="protein sequence ID" value="QPD02851.1"/>
    <property type="molecule type" value="Genomic_DNA"/>
</dbReference>
<dbReference type="KEGG" id="nkf:Nkreftii_000625"/>
<proteinExistence type="predicted"/>
<protein>
    <submittedName>
        <fullName evidence="1">Uncharacterized protein</fullName>
    </submittedName>
</protein>
<evidence type="ECO:0000313" key="2">
    <source>
        <dbReference type="Proteomes" id="UP000593737"/>
    </source>
</evidence>